<organism evidence="1 2">
    <name type="scientific">Steinernema carpocapsae</name>
    <name type="common">Entomopathogenic nematode</name>
    <dbReference type="NCBI Taxonomy" id="34508"/>
    <lineage>
        <taxon>Eukaryota</taxon>
        <taxon>Metazoa</taxon>
        <taxon>Ecdysozoa</taxon>
        <taxon>Nematoda</taxon>
        <taxon>Chromadorea</taxon>
        <taxon>Rhabditida</taxon>
        <taxon>Tylenchina</taxon>
        <taxon>Panagrolaimomorpha</taxon>
        <taxon>Strongyloidoidea</taxon>
        <taxon>Steinernematidae</taxon>
        <taxon>Steinernema</taxon>
    </lineage>
</organism>
<proteinExistence type="predicted"/>
<comment type="caution">
    <text evidence="1">The sequence shown here is derived from an EMBL/GenBank/DDBJ whole genome shotgun (WGS) entry which is preliminary data.</text>
</comment>
<dbReference type="AlphaFoldDB" id="A0A4U5N2Z0"/>
<sequence length="285" mass="33665">MDALCIDFYEQVLAHVFNAFDQHRYAELSGLFGDCSQVFAEKGHYKELEVLNGNLDWPKYYDCFNQEKDVEENDFLATFRLGTELIYNVSTINAVPQINEYVKTYLNTFAMEPGLFSLNIVRNVLSDNWINLFSSWKAIKSVTIQDHFNGYIDRLLRLLVDEEQLVQLSIEKYNFPHDLLCEFWIQKQFRTLSFSRYEEHIVNGLVEAYYETEDHLLAKSIIFDYEVKLHDDTFVNFGLVDEKTVRFQQDNMVVDYHNFEGNPSMTLNIFMLGVTRTKVTFLERY</sequence>
<name>A0A4U5N2Z0_STECR</name>
<evidence type="ECO:0000313" key="2">
    <source>
        <dbReference type="Proteomes" id="UP000298663"/>
    </source>
</evidence>
<protein>
    <submittedName>
        <fullName evidence="1">Uncharacterized protein</fullName>
    </submittedName>
</protein>
<reference evidence="1 2" key="2">
    <citation type="journal article" date="2019" name="G3 (Bethesda)">
        <title>Hybrid Assembly of the Genome of the Entomopathogenic Nematode Steinernema carpocapsae Identifies the X-Chromosome.</title>
        <authorList>
            <person name="Serra L."/>
            <person name="Macchietto M."/>
            <person name="Macias-Munoz A."/>
            <person name="McGill C.J."/>
            <person name="Rodriguez I.M."/>
            <person name="Rodriguez B."/>
            <person name="Murad R."/>
            <person name="Mortazavi A."/>
        </authorList>
    </citation>
    <scope>NUCLEOTIDE SEQUENCE [LARGE SCALE GENOMIC DNA]</scope>
    <source>
        <strain evidence="1 2">ALL</strain>
    </source>
</reference>
<accession>A0A4U5N2Z0</accession>
<reference evidence="1 2" key="1">
    <citation type="journal article" date="2015" name="Genome Biol.">
        <title>Comparative genomics of Steinernema reveals deeply conserved gene regulatory networks.</title>
        <authorList>
            <person name="Dillman A.R."/>
            <person name="Macchietto M."/>
            <person name="Porter C.F."/>
            <person name="Rogers A."/>
            <person name="Williams B."/>
            <person name="Antoshechkin I."/>
            <person name="Lee M.M."/>
            <person name="Goodwin Z."/>
            <person name="Lu X."/>
            <person name="Lewis E.E."/>
            <person name="Goodrich-Blair H."/>
            <person name="Stock S.P."/>
            <person name="Adams B.J."/>
            <person name="Sternberg P.W."/>
            <person name="Mortazavi A."/>
        </authorList>
    </citation>
    <scope>NUCLEOTIDE SEQUENCE [LARGE SCALE GENOMIC DNA]</scope>
    <source>
        <strain evidence="1 2">ALL</strain>
    </source>
</reference>
<evidence type="ECO:0000313" key="1">
    <source>
        <dbReference type="EMBL" id="TKR76624.1"/>
    </source>
</evidence>
<gene>
    <name evidence="1" type="ORF">L596_017738</name>
</gene>
<keyword evidence="2" id="KW-1185">Reference proteome</keyword>
<dbReference type="EMBL" id="AZBU02000005">
    <property type="protein sequence ID" value="TKR76624.1"/>
    <property type="molecule type" value="Genomic_DNA"/>
</dbReference>
<dbReference type="Proteomes" id="UP000298663">
    <property type="component" value="Unassembled WGS sequence"/>
</dbReference>